<evidence type="ECO:0000313" key="5">
    <source>
        <dbReference type="EMBL" id="RKM98726.1"/>
    </source>
</evidence>
<dbReference type="InterPro" id="IPR007055">
    <property type="entry name" value="BON_dom"/>
</dbReference>
<reference evidence="5 6" key="1">
    <citation type="journal article" date="2014" name="Genome Announc.">
        <title>Draft Genome Sequence of Streptomyces fradiae ATCC 19609, a Strain Highly Sensitive to Antibiotics.</title>
        <authorList>
            <person name="Bekker O.B."/>
            <person name="Klimina K.M."/>
            <person name="Vatlin A.A."/>
            <person name="Zakharevich N.V."/>
            <person name="Kasianov A.S."/>
            <person name="Danilenko V.N."/>
        </authorList>
    </citation>
    <scope>NUCLEOTIDE SEQUENCE [LARGE SCALE GENOMIC DNA]</scope>
    <source>
        <strain evidence="5 6">ATCC 19609</strain>
    </source>
</reference>
<keyword evidence="6" id="KW-1185">Reference proteome</keyword>
<organism evidence="5 6">
    <name type="scientific">Streptomyces xinghaiensis</name>
    <dbReference type="NCBI Taxonomy" id="1038928"/>
    <lineage>
        <taxon>Bacteria</taxon>
        <taxon>Bacillati</taxon>
        <taxon>Actinomycetota</taxon>
        <taxon>Actinomycetes</taxon>
        <taxon>Kitasatosporales</taxon>
        <taxon>Streptomycetaceae</taxon>
        <taxon>Streptomyces</taxon>
    </lineage>
</organism>
<dbReference type="Pfam" id="PF00571">
    <property type="entry name" value="CBS"/>
    <property type="match status" value="2"/>
</dbReference>
<feature type="domain" description="BON" evidence="3">
    <location>
        <begin position="148"/>
        <end position="217"/>
    </location>
</feature>
<dbReference type="CDD" id="cd04586">
    <property type="entry name" value="CBS_pair_BON_assoc"/>
    <property type="match status" value="1"/>
</dbReference>
<name>A0A420V8U6_9ACTN</name>
<dbReference type="InterPro" id="IPR000644">
    <property type="entry name" value="CBS_dom"/>
</dbReference>
<dbReference type="PANTHER" id="PTHR48108">
    <property type="entry name" value="CBS DOMAIN-CONTAINING PROTEIN CBSX2, CHLOROPLASTIC"/>
    <property type="match status" value="1"/>
</dbReference>
<evidence type="ECO:0000313" key="6">
    <source>
        <dbReference type="Proteomes" id="UP000028058"/>
    </source>
</evidence>
<dbReference type="SMART" id="SM00116">
    <property type="entry name" value="CBS"/>
    <property type="match status" value="2"/>
</dbReference>
<dbReference type="InterPro" id="IPR051462">
    <property type="entry name" value="CBS_domain-containing"/>
</dbReference>
<dbReference type="PROSITE" id="PS50914">
    <property type="entry name" value="BON"/>
    <property type="match status" value="1"/>
</dbReference>
<proteinExistence type="predicted"/>
<evidence type="ECO:0000259" key="4">
    <source>
        <dbReference type="PROSITE" id="PS51371"/>
    </source>
</evidence>
<sequence>MKQRKVGSVMTDDVVRVVRTTPFKDIAALLDEHRISGVPVVDDDEKVLGVISETDLMARQTEQTDPGERRHRFRLTPAAYRTAAKARARTAGELMSSPAVTVRAESSIAEAARILAKYRVERLPVIDEEDRLVGIVTRRDLLQVFLRPDEEIRAEVIDEVLVRTLWLVPQAVKVTVTDGVVTLEGELERSSEVPVAVRMTGQIDGVVSVVDRLTSRYDDSRLRPAEASTAQGTVEDWLRSL</sequence>
<feature type="domain" description="CBS" evidence="4">
    <location>
        <begin position="10"/>
        <end position="66"/>
    </location>
</feature>
<dbReference type="PIRSF" id="PIRSF036990">
    <property type="entry name" value="UCP036990_CBS_BON"/>
    <property type="match status" value="1"/>
</dbReference>
<dbReference type="InterPro" id="IPR046342">
    <property type="entry name" value="CBS_dom_sf"/>
</dbReference>
<dbReference type="SUPFAM" id="SSF54631">
    <property type="entry name" value="CBS-domain pair"/>
    <property type="match status" value="1"/>
</dbReference>
<comment type="caution">
    <text evidence="5">The sequence shown here is derived from an EMBL/GenBank/DDBJ whole genome shotgun (WGS) entry which is preliminary data.</text>
</comment>
<keyword evidence="1" id="KW-0677">Repeat</keyword>
<keyword evidence="2" id="KW-0129">CBS domain</keyword>
<dbReference type="InterPro" id="IPR017080">
    <property type="entry name" value="UCP036990_CBS_BON"/>
</dbReference>
<protein>
    <submittedName>
        <fullName evidence="5">CBS domain-containing protein</fullName>
    </submittedName>
</protein>
<dbReference type="PANTHER" id="PTHR48108:SF26">
    <property type="entry name" value="CBS DOMAIN-CONTAINING PROTEIN DDB_G0289609"/>
    <property type="match status" value="1"/>
</dbReference>
<feature type="domain" description="CBS" evidence="4">
    <location>
        <begin position="95"/>
        <end position="151"/>
    </location>
</feature>
<accession>A0A420V8U6</accession>
<dbReference type="AlphaFoldDB" id="A0A420V8U6"/>
<dbReference type="Gene3D" id="3.30.1340.30">
    <property type="match status" value="1"/>
</dbReference>
<dbReference type="PROSITE" id="PS51371">
    <property type="entry name" value="CBS"/>
    <property type="match status" value="2"/>
</dbReference>
<dbReference type="OrthoDB" id="2111978at2"/>
<evidence type="ECO:0000256" key="2">
    <source>
        <dbReference type="PROSITE-ProRule" id="PRU00703"/>
    </source>
</evidence>
<evidence type="ECO:0000256" key="1">
    <source>
        <dbReference type="ARBA" id="ARBA00022737"/>
    </source>
</evidence>
<dbReference type="Pfam" id="PF04972">
    <property type="entry name" value="BON"/>
    <property type="match status" value="1"/>
</dbReference>
<dbReference type="Gene3D" id="3.10.580.10">
    <property type="entry name" value="CBS-domain"/>
    <property type="match status" value="1"/>
</dbReference>
<evidence type="ECO:0000259" key="3">
    <source>
        <dbReference type="PROSITE" id="PS50914"/>
    </source>
</evidence>
<dbReference type="RefSeq" id="WP_043472494.1">
    <property type="nucleotide sequence ID" value="NZ_CP134822.1"/>
</dbReference>
<dbReference type="EMBL" id="JNAD02000001">
    <property type="protein sequence ID" value="RKM98726.1"/>
    <property type="molecule type" value="Genomic_DNA"/>
</dbReference>
<gene>
    <name evidence="5" type="ORF">SFRA_000110</name>
</gene>
<dbReference type="Proteomes" id="UP000028058">
    <property type="component" value="Unassembled WGS sequence"/>
</dbReference>